<dbReference type="Pfam" id="PF10609">
    <property type="entry name" value="ParA"/>
    <property type="match status" value="1"/>
</dbReference>
<evidence type="ECO:0000256" key="4">
    <source>
        <dbReference type="ARBA" id="ARBA00023004"/>
    </source>
</evidence>
<dbReference type="PANTHER" id="PTHR42961:SF2">
    <property type="entry name" value="IRON-SULFUR PROTEIN NUBPL"/>
    <property type="match status" value="1"/>
</dbReference>
<name>K8EX50_9CHLO</name>
<dbReference type="RefSeq" id="XP_007512440.1">
    <property type="nucleotide sequence ID" value="XM_007512378.1"/>
</dbReference>
<dbReference type="GO" id="GO:0009570">
    <property type="term" value="C:chloroplast stroma"/>
    <property type="evidence" value="ECO:0007669"/>
    <property type="project" value="TreeGrafter"/>
</dbReference>
<evidence type="ECO:0000259" key="8">
    <source>
        <dbReference type="Pfam" id="PF01883"/>
    </source>
</evidence>
<dbReference type="GO" id="GO:0016226">
    <property type="term" value="P:iron-sulfur cluster assembly"/>
    <property type="evidence" value="ECO:0007669"/>
    <property type="project" value="InterPro"/>
</dbReference>
<dbReference type="GeneID" id="19015326"/>
<keyword evidence="10" id="KW-1185">Reference proteome</keyword>
<dbReference type="Gene3D" id="3.30.300.130">
    <property type="entry name" value="Fe-S cluster assembly (FSCA)"/>
    <property type="match status" value="1"/>
</dbReference>
<dbReference type="EMBL" id="FO082273">
    <property type="protein sequence ID" value="CCO17040.1"/>
    <property type="molecule type" value="Genomic_DNA"/>
</dbReference>
<evidence type="ECO:0000256" key="3">
    <source>
        <dbReference type="ARBA" id="ARBA00022840"/>
    </source>
</evidence>
<dbReference type="Gene3D" id="3.30.2020.30">
    <property type="match status" value="1"/>
</dbReference>
<dbReference type="FunFam" id="3.40.50.300:FF:001119">
    <property type="entry name" value="Iron-sulfur cluster carrier protein"/>
    <property type="match status" value="1"/>
</dbReference>
<dbReference type="OrthoDB" id="1741334at2759"/>
<dbReference type="InterPro" id="IPR019591">
    <property type="entry name" value="Mrp/NBP35_ATP-bd"/>
</dbReference>
<dbReference type="SUPFAM" id="SSF52540">
    <property type="entry name" value="P-loop containing nucleoside triphosphate hydrolases"/>
    <property type="match status" value="1"/>
</dbReference>
<dbReference type="Gene3D" id="3.40.50.300">
    <property type="entry name" value="P-loop containing nucleotide triphosphate hydrolases"/>
    <property type="match status" value="1"/>
</dbReference>
<reference evidence="9 10" key="1">
    <citation type="submission" date="2011-10" db="EMBL/GenBank/DDBJ databases">
        <authorList>
            <person name="Genoscope - CEA"/>
        </authorList>
    </citation>
    <scope>NUCLEOTIDE SEQUENCE [LARGE SCALE GENOMIC DNA]</scope>
    <source>
        <strain evidence="9 10">RCC 1105</strain>
    </source>
</reference>
<dbReference type="HAMAP" id="MF_02040">
    <property type="entry name" value="Mrp_NBP35"/>
    <property type="match status" value="1"/>
</dbReference>
<dbReference type="KEGG" id="bpg:Bathy06g03450"/>
<keyword evidence="4" id="KW-0408">Iron</keyword>
<comment type="similarity">
    <text evidence="6">Belongs to the Mrp/NBP35 ATP-binding proteins family.</text>
</comment>
<dbReference type="InterPro" id="IPR000808">
    <property type="entry name" value="Mrp-like_CS"/>
</dbReference>
<sequence length="466" mass="49623">MTDENTSSLPAIFSSTNEKEQQVLECLKNVIDPDFGENIVNCGFVKVLKVSESGKDVALVLELTTPACPVKDEFNRLSKEFVKRLEWVDDVDVIMTASPKSAMADVPEAPPGLRGVKNIIAISSCKGGVGKSTTCVNLAMTLAQMGAKVGIFDADVYGPSLPTMITPAFDKLEMKEDGTITPVEYEGVKVVSFGYAGQGSAIMRGPMVSGLVNQLLTTSEWGELDYLLLDMPPGTGDIHLTLGQVVPITAAVVVTTPQRLAFIDVDKGVRMFAKLEVPCVAVVENMSTFTGDDGKVYRPFGRGSGKSICEAYDIPHLIEMPIEPGLSSGGDSGTPLSLSDPTGPIAALYQDIGACVVREVAKINSGRGPTAALDPDRRGCLKVQISDVNDGLPFYVSGSSVRKSDQSARAKNSDESPDILLTGERVPDDLEPVSVATVGNYAVSVTWPDGFSQVAPFRVLRTLPRL</sequence>
<dbReference type="SUPFAM" id="SSF117916">
    <property type="entry name" value="Fe-S cluster assembly (FSCA) domain-like"/>
    <property type="match status" value="1"/>
</dbReference>
<organism evidence="9 10">
    <name type="scientific">Bathycoccus prasinos</name>
    <dbReference type="NCBI Taxonomy" id="41875"/>
    <lineage>
        <taxon>Eukaryota</taxon>
        <taxon>Viridiplantae</taxon>
        <taxon>Chlorophyta</taxon>
        <taxon>Mamiellophyceae</taxon>
        <taxon>Mamiellales</taxon>
        <taxon>Bathycoccaceae</taxon>
        <taxon>Bathycoccus</taxon>
    </lineage>
</organism>
<dbReference type="GO" id="GO:0046872">
    <property type="term" value="F:metal ion binding"/>
    <property type="evidence" value="ECO:0007669"/>
    <property type="project" value="UniProtKB-KW"/>
</dbReference>
<dbReference type="eggNOG" id="KOG3022">
    <property type="taxonomic scope" value="Eukaryota"/>
</dbReference>
<dbReference type="InterPro" id="IPR034904">
    <property type="entry name" value="FSCA_dom_sf"/>
</dbReference>
<dbReference type="PANTHER" id="PTHR42961">
    <property type="entry name" value="IRON-SULFUR PROTEIN NUBPL"/>
    <property type="match status" value="1"/>
</dbReference>
<protein>
    <recommendedName>
        <fullName evidence="8">MIP18 family-like domain-containing protein</fullName>
    </recommendedName>
</protein>
<dbReference type="AlphaFoldDB" id="K8EX50"/>
<dbReference type="STRING" id="41875.K8EX50"/>
<gene>
    <name evidence="9" type="ORF">Bathy06g03450</name>
</gene>
<dbReference type="InterPro" id="IPR033756">
    <property type="entry name" value="YlxH/NBP35"/>
</dbReference>
<dbReference type="Proteomes" id="UP000198341">
    <property type="component" value="Chromosome 6"/>
</dbReference>
<evidence type="ECO:0000256" key="1">
    <source>
        <dbReference type="ARBA" id="ARBA00022723"/>
    </source>
</evidence>
<dbReference type="GO" id="GO:0051539">
    <property type="term" value="F:4 iron, 4 sulfur cluster binding"/>
    <property type="evidence" value="ECO:0007669"/>
    <property type="project" value="TreeGrafter"/>
</dbReference>
<dbReference type="InterPro" id="IPR038492">
    <property type="entry name" value="GBBH-like_N_sf"/>
</dbReference>
<dbReference type="GO" id="GO:0005524">
    <property type="term" value="F:ATP binding"/>
    <property type="evidence" value="ECO:0007669"/>
    <property type="project" value="UniProtKB-KW"/>
</dbReference>
<feature type="region of interest" description="Disordered" evidence="7">
    <location>
        <begin position="403"/>
        <end position="422"/>
    </location>
</feature>
<dbReference type="CDD" id="cd02037">
    <property type="entry name" value="Mrp_NBP35"/>
    <property type="match status" value="1"/>
</dbReference>
<evidence type="ECO:0000256" key="2">
    <source>
        <dbReference type="ARBA" id="ARBA00022741"/>
    </source>
</evidence>
<feature type="compositionally biased region" description="Basic and acidic residues" evidence="7">
    <location>
        <begin position="403"/>
        <end position="414"/>
    </location>
</feature>
<evidence type="ECO:0000313" key="10">
    <source>
        <dbReference type="Proteomes" id="UP000198341"/>
    </source>
</evidence>
<feature type="domain" description="MIP18 family-like" evidence="8">
    <location>
        <begin position="20"/>
        <end position="93"/>
    </location>
</feature>
<keyword evidence="5" id="KW-0411">Iron-sulfur</keyword>
<proteinExistence type="inferred from homology"/>
<evidence type="ECO:0000256" key="6">
    <source>
        <dbReference type="ARBA" id="ARBA00024036"/>
    </source>
</evidence>
<dbReference type="InterPro" id="IPR002744">
    <property type="entry name" value="MIP18-like"/>
</dbReference>
<keyword evidence="2" id="KW-0547">Nucleotide-binding</keyword>
<dbReference type="InterPro" id="IPR027417">
    <property type="entry name" value="P-loop_NTPase"/>
</dbReference>
<dbReference type="Pfam" id="PF01883">
    <property type="entry name" value="FeS_assembly_P"/>
    <property type="match status" value="1"/>
</dbReference>
<evidence type="ECO:0000256" key="7">
    <source>
        <dbReference type="SAM" id="MobiDB-lite"/>
    </source>
</evidence>
<evidence type="ECO:0000313" key="9">
    <source>
        <dbReference type="EMBL" id="CCO17040.1"/>
    </source>
</evidence>
<evidence type="ECO:0000256" key="5">
    <source>
        <dbReference type="ARBA" id="ARBA00023014"/>
    </source>
</evidence>
<dbReference type="InterPro" id="IPR044304">
    <property type="entry name" value="NUBPL-like"/>
</dbReference>
<keyword evidence="3" id="KW-0067">ATP-binding</keyword>
<dbReference type="PROSITE" id="PS01215">
    <property type="entry name" value="MRP"/>
    <property type="match status" value="1"/>
</dbReference>
<dbReference type="GO" id="GO:0140663">
    <property type="term" value="F:ATP-dependent FeS chaperone activity"/>
    <property type="evidence" value="ECO:0007669"/>
    <property type="project" value="InterPro"/>
</dbReference>
<accession>K8EX50</accession>
<keyword evidence="1" id="KW-0479">Metal-binding</keyword>